<accession>A0AAD5U8I6</accession>
<proteinExistence type="predicted"/>
<dbReference type="SUPFAM" id="SSF54197">
    <property type="entry name" value="HIT-like"/>
    <property type="match status" value="1"/>
</dbReference>
<dbReference type="GO" id="GO:0003725">
    <property type="term" value="F:double-stranded RNA binding"/>
    <property type="evidence" value="ECO:0007669"/>
    <property type="project" value="TreeGrafter"/>
</dbReference>
<evidence type="ECO:0000313" key="2">
    <source>
        <dbReference type="EMBL" id="KAJ3250129.1"/>
    </source>
</evidence>
<dbReference type="GO" id="GO:0000012">
    <property type="term" value="P:single strand break repair"/>
    <property type="evidence" value="ECO:0007669"/>
    <property type="project" value="TreeGrafter"/>
</dbReference>
<dbReference type="InterPro" id="IPR032566">
    <property type="entry name" value="Znf-C2HE"/>
</dbReference>
<comment type="caution">
    <text evidence="2">The sequence shown here is derived from an EMBL/GenBank/DDBJ whole genome shotgun (WGS) entry which is preliminary data.</text>
</comment>
<gene>
    <name evidence="2" type="ORF">HK103_004032</name>
</gene>
<dbReference type="PANTHER" id="PTHR12486:SF4">
    <property type="entry name" value="APRATAXIN"/>
    <property type="match status" value="1"/>
</dbReference>
<protein>
    <recommendedName>
        <fullName evidence="1">Aprataxin C2HE/C2H2/C2HC zinc finger domain-containing protein</fullName>
    </recommendedName>
</protein>
<dbReference type="GO" id="GO:0003697">
    <property type="term" value="F:single-stranded DNA binding"/>
    <property type="evidence" value="ECO:0007669"/>
    <property type="project" value="TreeGrafter"/>
</dbReference>
<evidence type="ECO:0000313" key="3">
    <source>
        <dbReference type="Proteomes" id="UP001210925"/>
    </source>
</evidence>
<dbReference type="Gene3D" id="3.30.428.10">
    <property type="entry name" value="HIT-like"/>
    <property type="match status" value="1"/>
</dbReference>
<dbReference type="EMBL" id="JADGKB010000303">
    <property type="protein sequence ID" value="KAJ3250129.1"/>
    <property type="molecule type" value="Genomic_DNA"/>
</dbReference>
<sequence>MSWRDQLWQYCANPENFPTIVVKYDNDYVAINDQYPKSKKHFLVMPRKRIGLKDLTKQDIPMILEMEKMGSSLIQDNQEFKMGFHAVPSMNQLHLHVISVDHVSTCLKLKKHYLSFTTDFFVPVDTMIDLPSIDIEKYEALLKGKLVCHHCKQEFKTMPKLKQHLEEIYK</sequence>
<dbReference type="GO" id="GO:0030983">
    <property type="term" value="F:mismatched DNA binding"/>
    <property type="evidence" value="ECO:0007669"/>
    <property type="project" value="TreeGrafter"/>
</dbReference>
<dbReference type="AlphaFoldDB" id="A0AAD5U8I6"/>
<name>A0AAD5U8I6_9FUNG</name>
<dbReference type="Pfam" id="PF16278">
    <property type="entry name" value="zf-C2HE"/>
    <property type="match status" value="1"/>
</dbReference>
<dbReference type="PANTHER" id="PTHR12486">
    <property type="entry name" value="APRATAXIN-RELATED"/>
    <property type="match status" value="1"/>
</dbReference>
<dbReference type="GO" id="GO:1990165">
    <property type="term" value="F:single-strand break-containing DNA binding"/>
    <property type="evidence" value="ECO:0007669"/>
    <property type="project" value="TreeGrafter"/>
</dbReference>
<dbReference type="GO" id="GO:0005634">
    <property type="term" value="C:nucleus"/>
    <property type="evidence" value="ECO:0007669"/>
    <property type="project" value="TreeGrafter"/>
</dbReference>
<keyword evidence="3" id="KW-1185">Reference proteome</keyword>
<dbReference type="Pfam" id="PF11969">
    <property type="entry name" value="DcpS_C"/>
    <property type="match status" value="1"/>
</dbReference>
<dbReference type="GO" id="GO:0033699">
    <property type="term" value="F:DNA 5'-adenosine monophosphate hydrolase activity"/>
    <property type="evidence" value="ECO:0007669"/>
    <property type="project" value="TreeGrafter"/>
</dbReference>
<dbReference type="Proteomes" id="UP001210925">
    <property type="component" value="Unassembled WGS sequence"/>
</dbReference>
<feature type="domain" description="Aprataxin C2HE/C2H2/C2HC zinc finger" evidence="1">
    <location>
        <begin position="117"/>
        <end position="167"/>
    </location>
</feature>
<organism evidence="2 3">
    <name type="scientific">Boothiomyces macroporosus</name>
    <dbReference type="NCBI Taxonomy" id="261099"/>
    <lineage>
        <taxon>Eukaryota</taxon>
        <taxon>Fungi</taxon>
        <taxon>Fungi incertae sedis</taxon>
        <taxon>Chytridiomycota</taxon>
        <taxon>Chytridiomycota incertae sedis</taxon>
        <taxon>Chytridiomycetes</taxon>
        <taxon>Rhizophydiales</taxon>
        <taxon>Terramycetaceae</taxon>
        <taxon>Boothiomyces</taxon>
    </lineage>
</organism>
<reference evidence="2" key="1">
    <citation type="submission" date="2020-05" db="EMBL/GenBank/DDBJ databases">
        <title>Phylogenomic resolution of chytrid fungi.</title>
        <authorList>
            <person name="Stajich J.E."/>
            <person name="Amses K."/>
            <person name="Simmons R."/>
            <person name="Seto K."/>
            <person name="Myers J."/>
            <person name="Bonds A."/>
            <person name="Quandt C.A."/>
            <person name="Barry K."/>
            <person name="Liu P."/>
            <person name="Grigoriev I."/>
            <person name="Longcore J.E."/>
            <person name="James T.Y."/>
        </authorList>
    </citation>
    <scope>NUCLEOTIDE SEQUENCE</scope>
    <source>
        <strain evidence="2">PLAUS21</strain>
    </source>
</reference>
<evidence type="ECO:0000259" key="1">
    <source>
        <dbReference type="Pfam" id="PF16278"/>
    </source>
</evidence>
<dbReference type="InterPro" id="IPR036265">
    <property type="entry name" value="HIT-like_sf"/>
</dbReference>